<evidence type="ECO:0000313" key="2">
    <source>
        <dbReference type="Proteomes" id="UP000001986"/>
    </source>
</evidence>
<sequence>MLRLLVLRYTTLLAYARGLKKLCILGPFMQMLIFNLQIN</sequence>
<dbReference type="HOGENOM" id="CLU_3307212_0_0_9"/>
<evidence type="ECO:0000313" key="1">
    <source>
        <dbReference type="EMBL" id="CAL83859.1"/>
    </source>
</evidence>
<dbReference type="EMBL" id="AM412317">
    <property type="protein sequence ID" value="CAL83859.1"/>
    <property type="molecule type" value="Genomic_DNA"/>
</dbReference>
<accession>A5I487</accession>
<keyword evidence="2" id="KW-1185">Reference proteome</keyword>
<dbReference type="AlphaFoldDB" id="A5I487"/>
<dbReference type="KEGG" id="cbo:CBO2317"/>
<gene>
    <name evidence="1" type="ordered locus">CBO2317</name>
</gene>
<proteinExistence type="predicted"/>
<reference evidence="1 2" key="1">
    <citation type="journal article" date="2007" name="Genome Res.">
        <title>Genome sequence of a proteolytic (Group I) Clostridium botulinum strain Hall A and comparative analysis of the clostridial genomes.</title>
        <authorList>
            <person name="Sebaihia M."/>
            <person name="Peck M.W."/>
            <person name="Minton N.P."/>
            <person name="Thomson N.R."/>
            <person name="Holden M.T.G."/>
            <person name="Mitchell W.J."/>
            <person name="Carter A.T."/>
            <person name="Bentley S.D."/>
            <person name="Mason D.R."/>
            <person name="Crossman L."/>
            <person name="Paul C.J."/>
            <person name="Ivens A."/>
            <person name="Wells-Bennik M.H.J."/>
            <person name="Davis I.J."/>
            <person name="Cerdeno-Tarraga A.M."/>
            <person name="Churcher C."/>
            <person name="Quail M.A."/>
            <person name="Chillingworth T."/>
            <person name="Feltwell T."/>
            <person name="Fraser A."/>
            <person name="Goodhead I."/>
            <person name="Hance Z."/>
            <person name="Jagels K."/>
            <person name="Larke N."/>
            <person name="Maddison M."/>
            <person name="Moule S."/>
            <person name="Mungall K."/>
            <person name="Norbertczak H."/>
            <person name="Rabbinowitsch E."/>
            <person name="Sanders M."/>
            <person name="Simmonds M."/>
            <person name="White B."/>
            <person name="Whithead S."/>
            <person name="Parkhill J."/>
        </authorList>
    </citation>
    <scope>NUCLEOTIDE SEQUENCE [LARGE SCALE GENOMIC DNA]</scope>
    <source>
        <strain evidence="2">Hall / ATCC 3502 / NCTC 13319 / Type A [Sanger]</strain>
    </source>
</reference>
<name>A5I487_CLOBH</name>
<organism evidence="1 2">
    <name type="scientific">Clostridium botulinum (strain Hall / ATCC 3502 / NCTC 13319 / Type A)</name>
    <dbReference type="NCBI Taxonomy" id="441771"/>
    <lineage>
        <taxon>Bacteria</taxon>
        <taxon>Bacillati</taxon>
        <taxon>Bacillota</taxon>
        <taxon>Clostridia</taxon>
        <taxon>Eubacteriales</taxon>
        <taxon>Clostridiaceae</taxon>
        <taxon>Clostridium</taxon>
    </lineage>
</organism>
<protein>
    <submittedName>
        <fullName evidence="1">Hypothetical phage protein</fullName>
    </submittedName>
</protein>
<dbReference type="Proteomes" id="UP000001986">
    <property type="component" value="Chromosome"/>
</dbReference>